<proteinExistence type="predicted"/>
<evidence type="ECO:0000313" key="4">
    <source>
        <dbReference type="Proteomes" id="UP000398389"/>
    </source>
</evidence>
<name>A0A5E8C4T1_9ASCO</name>
<dbReference type="GeneID" id="43584272"/>
<dbReference type="InterPro" id="IPR029526">
    <property type="entry name" value="PGBD"/>
</dbReference>
<dbReference type="AlphaFoldDB" id="A0A5E8C4T1"/>
<evidence type="ECO:0000256" key="1">
    <source>
        <dbReference type="SAM" id="MobiDB-lite"/>
    </source>
</evidence>
<evidence type="ECO:0000313" key="3">
    <source>
        <dbReference type="EMBL" id="VVT56971.1"/>
    </source>
</evidence>
<dbReference type="EMBL" id="CABVLU010000004">
    <property type="protein sequence ID" value="VVT56971.1"/>
    <property type="molecule type" value="Genomic_DNA"/>
</dbReference>
<feature type="region of interest" description="Disordered" evidence="1">
    <location>
        <begin position="40"/>
        <end position="61"/>
    </location>
</feature>
<dbReference type="PANTHER" id="PTHR46599:SF3">
    <property type="entry name" value="PIGGYBAC TRANSPOSABLE ELEMENT-DERIVED PROTEIN 4"/>
    <property type="match status" value="1"/>
</dbReference>
<dbReference type="OrthoDB" id="5428673at2759"/>
<dbReference type="RefSeq" id="XP_031856063.1">
    <property type="nucleotide sequence ID" value="XM_032000172.1"/>
</dbReference>
<accession>A0A5E8C4T1</accession>
<protein>
    <recommendedName>
        <fullName evidence="2">PiggyBac transposable element-derived protein domain-containing protein</fullName>
    </recommendedName>
</protein>
<organism evidence="3 4">
    <name type="scientific">Magnusiomyces paraingens</name>
    <dbReference type="NCBI Taxonomy" id="2606893"/>
    <lineage>
        <taxon>Eukaryota</taxon>
        <taxon>Fungi</taxon>
        <taxon>Dikarya</taxon>
        <taxon>Ascomycota</taxon>
        <taxon>Saccharomycotina</taxon>
        <taxon>Dipodascomycetes</taxon>
        <taxon>Dipodascales</taxon>
        <taxon>Dipodascaceae</taxon>
        <taxon>Magnusiomyces</taxon>
    </lineage>
</organism>
<reference evidence="3 4" key="1">
    <citation type="submission" date="2019-09" db="EMBL/GenBank/DDBJ databases">
        <authorList>
            <person name="Brejova B."/>
        </authorList>
    </citation>
    <scope>NUCLEOTIDE SEQUENCE [LARGE SCALE GENOMIC DNA]</scope>
</reference>
<feature type="domain" description="PiggyBac transposable element-derived protein" evidence="2">
    <location>
        <begin position="101"/>
        <end position="185"/>
    </location>
</feature>
<dbReference type="Pfam" id="PF13843">
    <property type="entry name" value="DDE_Tnp_1_7"/>
    <property type="match status" value="1"/>
</dbReference>
<keyword evidence="4" id="KW-1185">Reference proteome</keyword>
<sequence>MEETEQFGLVTPVQDYETINFFDDDESVSGNDRYTFQTVRPRRSQTNKSQNIDSSDEKILNMPPPSNFSPLKISRNQQPHEATVLCNPPDPSLTDREVVGYYFSQIFSEEIFQMLVHHTNVNAHLTASKDSWVPVTKGEIKIWLGIVIYMGVFRLKNDNLFWNTSKEMPRHDVCKYMSRNRFDEI</sequence>
<dbReference type="PANTHER" id="PTHR46599">
    <property type="entry name" value="PIGGYBAC TRANSPOSABLE ELEMENT-DERIVED PROTEIN 4"/>
    <property type="match status" value="1"/>
</dbReference>
<evidence type="ECO:0000259" key="2">
    <source>
        <dbReference type="Pfam" id="PF13843"/>
    </source>
</evidence>
<dbReference type="Proteomes" id="UP000398389">
    <property type="component" value="Unassembled WGS sequence"/>
</dbReference>
<gene>
    <name evidence="3" type="ORF">SAPINGB_P005458</name>
</gene>